<dbReference type="STRING" id="105231.A0A1Y1IDZ9"/>
<dbReference type="EMBL" id="DF237444">
    <property type="protein sequence ID" value="GAQ89185.1"/>
    <property type="molecule type" value="Genomic_DNA"/>
</dbReference>
<dbReference type="Pfam" id="PF11957">
    <property type="entry name" value="efThoc1"/>
    <property type="match status" value="2"/>
</dbReference>
<feature type="compositionally biased region" description="Basic residues" evidence="1">
    <location>
        <begin position="918"/>
        <end position="927"/>
    </location>
</feature>
<protein>
    <submittedName>
        <fullName evidence="2">Putative THO complex subunit THOC1</fullName>
    </submittedName>
</protein>
<dbReference type="PANTHER" id="PTHR13265">
    <property type="entry name" value="THO COMPLEX SUBUNIT 1"/>
    <property type="match status" value="1"/>
</dbReference>
<reference evidence="2 3" key="1">
    <citation type="journal article" date="2014" name="Nat. Commun.">
        <title>Klebsormidium flaccidum genome reveals primary factors for plant terrestrial adaptation.</title>
        <authorList>
            <person name="Hori K."/>
            <person name="Maruyama F."/>
            <person name="Fujisawa T."/>
            <person name="Togashi T."/>
            <person name="Yamamoto N."/>
            <person name="Seo M."/>
            <person name="Sato S."/>
            <person name="Yamada T."/>
            <person name="Mori H."/>
            <person name="Tajima N."/>
            <person name="Moriyama T."/>
            <person name="Ikeuchi M."/>
            <person name="Watanabe M."/>
            <person name="Wada H."/>
            <person name="Kobayashi K."/>
            <person name="Saito M."/>
            <person name="Masuda T."/>
            <person name="Sasaki-Sekimoto Y."/>
            <person name="Mashiguchi K."/>
            <person name="Awai K."/>
            <person name="Shimojima M."/>
            <person name="Masuda S."/>
            <person name="Iwai M."/>
            <person name="Nobusawa T."/>
            <person name="Narise T."/>
            <person name="Kondo S."/>
            <person name="Saito H."/>
            <person name="Sato R."/>
            <person name="Murakawa M."/>
            <person name="Ihara Y."/>
            <person name="Oshima-Yamada Y."/>
            <person name="Ohtaka K."/>
            <person name="Satoh M."/>
            <person name="Sonobe K."/>
            <person name="Ishii M."/>
            <person name="Ohtani R."/>
            <person name="Kanamori-Sato M."/>
            <person name="Honoki R."/>
            <person name="Miyazaki D."/>
            <person name="Mochizuki H."/>
            <person name="Umetsu J."/>
            <person name="Higashi K."/>
            <person name="Shibata D."/>
            <person name="Kamiya Y."/>
            <person name="Sato N."/>
            <person name="Nakamura Y."/>
            <person name="Tabata S."/>
            <person name="Ida S."/>
            <person name="Kurokawa K."/>
            <person name="Ohta H."/>
        </authorList>
    </citation>
    <scope>NUCLEOTIDE SEQUENCE [LARGE SCALE GENOMIC DNA]</scope>
    <source>
        <strain evidence="2 3">NIES-2285</strain>
    </source>
</reference>
<feature type="region of interest" description="Disordered" evidence="1">
    <location>
        <begin position="535"/>
        <end position="946"/>
    </location>
</feature>
<evidence type="ECO:0000313" key="2">
    <source>
        <dbReference type="EMBL" id="GAQ89185.1"/>
    </source>
</evidence>
<name>A0A1Y1IDZ9_KLENI</name>
<dbReference type="Proteomes" id="UP000054558">
    <property type="component" value="Unassembled WGS sequence"/>
</dbReference>
<proteinExistence type="predicted"/>
<dbReference type="AlphaFoldDB" id="A0A1Y1IDZ9"/>
<dbReference type="GO" id="GO:0000445">
    <property type="term" value="C:THO complex part of transcription export complex"/>
    <property type="evidence" value="ECO:0000318"/>
    <property type="project" value="GO_Central"/>
</dbReference>
<feature type="compositionally biased region" description="Low complexity" evidence="1">
    <location>
        <begin position="802"/>
        <end position="811"/>
    </location>
</feature>
<dbReference type="GO" id="GO:0006406">
    <property type="term" value="P:mRNA export from nucleus"/>
    <property type="evidence" value="ECO:0000318"/>
    <property type="project" value="GO_Central"/>
</dbReference>
<organism evidence="2 3">
    <name type="scientific">Klebsormidium nitens</name>
    <name type="common">Green alga</name>
    <name type="synonym">Ulothrix nitens</name>
    <dbReference type="NCBI Taxonomy" id="105231"/>
    <lineage>
        <taxon>Eukaryota</taxon>
        <taxon>Viridiplantae</taxon>
        <taxon>Streptophyta</taxon>
        <taxon>Klebsormidiophyceae</taxon>
        <taxon>Klebsormidiales</taxon>
        <taxon>Klebsormidiaceae</taxon>
        <taxon>Klebsormidium</taxon>
    </lineage>
</organism>
<keyword evidence="3" id="KW-1185">Reference proteome</keyword>
<feature type="compositionally biased region" description="Basic and acidic residues" evidence="1">
    <location>
        <begin position="669"/>
        <end position="683"/>
    </location>
</feature>
<feature type="compositionally biased region" description="Low complexity" evidence="1">
    <location>
        <begin position="708"/>
        <end position="717"/>
    </location>
</feature>
<gene>
    <name evidence="2" type="ORF">KFL_004950040</name>
</gene>
<dbReference type="OrthoDB" id="10257415at2759"/>
<evidence type="ECO:0000256" key="1">
    <source>
        <dbReference type="SAM" id="MobiDB-lite"/>
    </source>
</evidence>
<dbReference type="OMA" id="YCTHISI"/>
<feature type="compositionally biased region" description="Acidic residues" evidence="1">
    <location>
        <begin position="551"/>
        <end position="563"/>
    </location>
</feature>
<dbReference type="InterPro" id="IPR021861">
    <property type="entry name" value="THO_THOC1"/>
</dbReference>
<dbReference type="PANTHER" id="PTHR13265:SF0">
    <property type="entry name" value="HPR1"/>
    <property type="match status" value="1"/>
</dbReference>
<feature type="compositionally biased region" description="Basic and acidic residues" evidence="1">
    <location>
        <begin position="745"/>
        <end position="757"/>
    </location>
</feature>
<accession>A0A1Y1IDZ9</accession>
<feature type="compositionally biased region" description="Basic and acidic residues" evidence="1">
    <location>
        <begin position="566"/>
        <end position="623"/>
    </location>
</feature>
<sequence length="946" mass="102150">METMDRERADRKRQAELPARLQESVLVRLNDGAPIADIAQVVVDMADVKAPLKDDEESRSEAAKRDHILDIFARTTLLSLVEQARHDGEPVMTWQGAKIQRFLDVVSAVSFPPGARPRVDPGVMLAVLEDLMDMVTVPECQQVFSNIERERDNLVKAKTNLALLRTFKKLLKRLSKTQDTVFSGRILMFMATIWSLSERSASNHLGTFNTAAEVGYSQDADMPADGSKVDKAFYQTFWSLQEHFRHPAPLATNATLSKFLDALQVVLTYFSDNAAGGTGRGPAQAEYDTTYLTSPKLLSLQLGDPNFRRHLLLQALFVLQWLRAERRNSKVAKPPPDVAAAAAERLASLEAHSKQLLRGLPPHGAQFADYVEHVLEREKNWLLWKFTPVPMTKPSKPNTPIPPGALQACPTIEKDPLTKEDALRPPGKRKAVRRTALGNEVLARVWNSTRGDPMAALRGAKRAYVPPFMDYMQRLADEMDPESGIEEEYRVAKSPVYEWRGLRLNARHNVAAFGDVARHGGDLAALLPKSMRPAAVAGKEEASQGGIENDLLQDDEDPGEGAAEESGPRDGGESEAKEEAKAEEAGADKSERASAKEDAKAEEADAMKVDRTSTAEEVTKQEDGGATDSGAVATEKAGDDTGTAGEGRAPGPQPMEVDSVAEEGGQEGPQKESAEPAAEKTEEGPAPERVQPEEEGMEGAAPKRVEAEAAQLVVAEETGQAVKTGENTPETKTSEETGRSNAAGEEAKGKESLEQSEKAGVASEALAPTESVLEVDKNVVQQETETMAEASGRSKEDDVAAAEELAGPATASTAVTRTDLAEQVSEAVFPGKASPTLEKQGPTGPKVEKTTPVASSKAEEQASTTPKVEEEVSATPQEKELAPVSQKVEEQAPGAQAEQEGAKEEATPAPPVAERGGRGRGRGRGKRKPEETVQDLAARRVTRRKK</sequence>
<evidence type="ECO:0000313" key="3">
    <source>
        <dbReference type="Proteomes" id="UP000054558"/>
    </source>
</evidence>